<gene>
    <name evidence="1" type="ORF">PILCRDRAFT_819367</name>
</gene>
<dbReference type="AlphaFoldDB" id="A0A0C3FW19"/>
<dbReference type="InterPro" id="IPR052980">
    <property type="entry name" value="Crinkler_effector"/>
</dbReference>
<evidence type="ECO:0000313" key="1">
    <source>
        <dbReference type="EMBL" id="KIM83719.1"/>
    </source>
</evidence>
<proteinExistence type="predicted"/>
<evidence type="ECO:0000313" key="2">
    <source>
        <dbReference type="Proteomes" id="UP000054166"/>
    </source>
</evidence>
<reference evidence="1 2" key="1">
    <citation type="submission" date="2014-04" db="EMBL/GenBank/DDBJ databases">
        <authorList>
            <consortium name="DOE Joint Genome Institute"/>
            <person name="Kuo A."/>
            <person name="Tarkka M."/>
            <person name="Buscot F."/>
            <person name="Kohler A."/>
            <person name="Nagy L.G."/>
            <person name="Floudas D."/>
            <person name="Copeland A."/>
            <person name="Barry K.W."/>
            <person name="Cichocki N."/>
            <person name="Veneault-Fourrey C."/>
            <person name="LaButti K."/>
            <person name="Lindquist E.A."/>
            <person name="Lipzen A."/>
            <person name="Lundell T."/>
            <person name="Morin E."/>
            <person name="Murat C."/>
            <person name="Sun H."/>
            <person name="Tunlid A."/>
            <person name="Henrissat B."/>
            <person name="Grigoriev I.V."/>
            <person name="Hibbett D.S."/>
            <person name="Martin F."/>
            <person name="Nordberg H.P."/>
            <person name="Cantor M.N."/>
            <person name="Hua S.X."/>
        </authorList>
    </citation>
    <scope>NUCLEOTIDE SEQUENCE [LARGE SCALE GENOMIC DNA]</scope>
    <source>
        <strain evidence="1 2">F 1598</strain>
    </source>
</reference>
<accession>A0A0C3FW19</accession>
<dbReference type="PANTHER" id="PTHR33129">
    <property type="entry name" value="PROTEIN KINASE DOMAIN-CONTAINING PROTEIN-RELATED"/>
    <property type="match status" value="1"/>
</dbReference>
<dbReference type="EMBL" id="KN832990">
    <property type="protein sequence ID" value="KIM83719.1"/>
    <property type="molecule type" value="Genomic_DNA"/>
</dbReference>
<organism evidence="1 2">
    <name type="scientific">Piloderma croceum (strain F 1598)</name>
    <dbReference type="NCBI Taxonomy" id="765440"/>
    <lineage>
        <taxon>Eukaryota</taxon>
        <taxon>Fungi</taxon>
        <taxon>Dikarya</taxon>
        <taxon>Basidiomycota</taxon>
        <taxon>Agaricomycotina</taxon>
        <taxon>Agaricomycetes</taxon>
        <taxon>Agaricomycetidae</taxon>
        <taxon>Atheliales</taxon>
        <taxon>Atheliaceae</taxon>
        <taxon>Piloderma</taxon>
    </lineage>
</organism>
<protein>
    <submittedName>
        <fullName evidence="1">Uncharacterized protein</fullName>
    </submittedName>
</protein>
<dbReference type="InParanoid" id="A0A0C3FW19"/>
<sequence length="503" mass="57687">MEEDELEGEATDEDEDDIPGCYLFSVGIEDITVWIRADYIRLYEALEDYYKKAMKQSGRTPSAVVTGQPGIGKSFWIYYAARRRLAEKKPFIWFYQASYYLFVREGVYELPSKWRHADFRCIVWTFVDSDQSSAGVPEVLVPQGTRLFAIYVTSPAKERWSRLDKTTRPTRMIMDPWSRRSIVRVASLLLPKTDVKAVLEIFETLGPTPRLCIELASEPERLQVYKDQLSDAISDITTGKLEELIKESTQLTMDAVSQKICLISRRDPKDMRSTPLVSPITDSIKSRLSNQLRNLQQAERICLFKQLERVPGARATAGIVYEAQAQYLLQQGRRLDLIPMVKLENGQKTSGTGKRAPRPQWHLSHLHLRDTSLEISGRQASSQPVSVDIQPSETLEYMDDGLESLEPNVFYVPEKTNKSALDSFILIGDILYIFQMTIKPIHDINRGLIDSGNHHNFPPRDKWRFVFIIPPKLVLKIPQPWKRELWSLSPYSAVVPVEMAQSQ</sequence>
<name>A0A0C3FW19_PILCF</name>
<dbReference type="Proteomes" id="UP000054166">
    <property type="component" value="Unassembled WGS sequence"/>
</dbReference>
<keyword evidence="2" id="KW-1185">Reference proteome</keyword>
<dbReference type="OrthoDB" id="2340858at2759"/>
<dbReference type="HOGENOM" id="CLU_024806_0_0_1"/>
<reference evidence="2" key="2">
    <citation type="submission" date="2015-01" db="EMBL/GenBank/DDBJ databases">
        <title>Evolutionary Origins and Diversification of the Mycorrhizal Mutualists.</title>
        <authorList>
            <consortium name="DOE Joint Genome Institute"/>
            <consortium name="Mycorrhizal Genomics Consortium"/>
            <person name="Kohler A."/>
            <person name="Kuo A."/>
            <person name="Nagy L.G."/>
            <person name="Floudas D."/>
            <person name="Copeland A."/>
            <person name="Barry K.W."/>
            <person name="Cichocki N."/>
            <person name="Veneault-Fourrey C."/>
            <person name="LaButti K."/>
            <person name="Lindquist E.A."/>
            <person name="Lipzen A."/>
            <person name="Lundell T."/>
            <person name="Morin E."/>
            <person name="Murat C."/>
            <person name="Riley R."/>
            <person name="Ohm R."/>
            <person name="Sun H."/>
            <person name="Tunlid A."/>
            <person name="Henrissat B."/>
            <person name="Grigoriev I.V."/>
            <person name="Hibbett D.S."/>
            <person name="Martin F."/>
        </authorList>
    </citation>
    <scope>NUCLEOTIDE SEQUENCE [LARGE SCALE GENOMIC DNA]</scope>
    <source>
        <strain evidence="2">F 1598</strain>
    </source>
</reference>